<dbReference type="EMBL" id="FJOF01000014">
    <property type="protein sequence ID" value="CZR48635.1"/>
    <property type="molecule type" value="Genomic_DNA"/>
</dbReference>
<evidence type="ECO:0000313" key="2">
    <source>
        <dbReference type="EMBL" id="CZR48635.1"/>
    </source>
</evidence>
<name>A0A1L7W7T4_FUSPR</name>
<dbReference type="Proteomes" id="UP000183971">
    <property type="component" value="Unassembled WGS sequence"/>
</dbReference>
<dbReference type="RefSeq" id="XP_031089161.1">
    <property type="nucleotide sequence ID" value="XM_031223842.1"/>
</dbReference>
<gene>
    <name evidence="2" type="ORF">FPRO_04041</name>
</gene>
<feature type="domain" description="Heterokaryon incompatibility" evidence="1">
    <location>
        <begin position="273"/>
        <end position="410"/>
    </location>
</feature>
<evidence type="ECO:0000313" key="3">
    <source>
        <dbReference type="Proteomes" id="UP000183971"/>
    </source>
</evidence>
<comment type="caution">
    <text evidence="2">The sequence shown here is derived from an EMBL/GenBank/DDBJ whole genome shotgun (WGS) entry which is preliminary data.</text>
</comment>
<proteinExistence type="predicted"/>
<dbReference type="AlphaFoldDB" id="A0A1L7W7T4"/>
<dbReference type="Pfam" id="PF06985">
    <property type="entry name" value="HET"/>
    <property type="match status" value="1"/>
</dbReference>
<dbReference type="GeneID" id="42048926"/>
<organism evidence="2 3">
    <name type="scientific">Fusarium proliferatum (strain ET1)</name>
    <name type="common">Orchid endophyte fungus</name>
    <dbReference type="NCBI Taxonomy" id="1227346"/>
    <lineage>
        <taxon>Eukaryota</taxon>
        <taxon>Fungi</taxon>
        <taxon>Dikarya</taxon>
        <taxon>Ascomycota</taxon>
        <taxon>Pezizomycotina</taxon>
        <taxon>Sordariomycetes</taxon>
        <taxon>Hypocreomycetidae</taxon>
        <taxon>Hypocreales</taxon>
        <taxon>Nectriaceae</taxon>
        <taxon>Fusarium</taxon>
        <taxon>Fusarium fujikuroi species complex</taxon>
    </lineage>
</organism>
<dbReference type="PANTHER" id="PTHR33112:SF12">
    <property type="entry name" value="HETEROKARYON INCOMPATIBILITY DOMAIN-CONTAINING PROTEIN"/>
    <property type="match status" value="1"/>
</dbReference>
<sequence>MSIQNSRLCCFCRKLEPADQPCPSLQNQPVQAIPSVINNTTKPWTRKDEDLLEQLRQNPSELCQRCAEFNIIRAFNEADPLDESQRGELEKAQYIKHAEMQEPYRLRFGLLSEFHMKPSCPLCRLLYRLIPRPPPEHDTTVLTLIPYRWHIRQDHWEGVPEDDKRMFAIWFGLSTPGLDMSGPSFFNVGQQLRAAMMTGEAIALHPSLPSEEIYNARVIDGMVDVSLIKKGLEHCQNYHSESCNAKFDKGLLITKMLDVDTRKIVDCPDNCDYLALSYVWGGIHPADGALEAGTLPQTIEDAITLTKKLGKRYLWVDALCIDQSPNPTSEQAASKAKQLQLMHLIYYCATITIFAVAGPRSDYGIPGISKPRVGSTRERINGEDLIVVPPQIMSEIKSSVWQTRAWTWQEDVLSTRKLYLTETQWILQCNETLGPSDYAEAHDTAVDLTWTKVSGGKMKAGYVEVIRTSAVQTLEANAYNQTTNTEFLDRTSSMFISAVTTYTSRSLTNDGDSLNAFQGGLARFGKPVYPQGFEWGMPLKEFAQSLAWIHDHTVKPTRRSAFPSWSWAGWGGTVQYPTDLTETTTENGDLIPRMVSIDDKVVTLEGWTVTLDIRTEPFSEVVVPGTDQAIGCVTERNFKHNMTLPTGKYRCFVAARLKKDVLRNGLVNQLIFLVVLRGDRDVEIEERQTAITVSRLAIEGKDFMEFGPKKTVIKMK</sequence>
<keyword evidence="3" id="KW-1185">Reference proteome</keyword>
<protein>
    <submittedName>
        <fullName evidence="2">Related to tol protein</fullName>
    </submittedName>
</protein>
<dbReference type="PANTHER" id="PTHR33112">
    <property type="entry name" value="DOMAIN PROTEIN, PUTATIVE-RELATED"/>
    <property type="match status" value="1"/>
</dbReference>
<evidence type="ECO:0000259" key="1">
    <source>
        <dbReference type="Pfam" id="PF06985"/>
    </source>
</evidence>
<dbReference type="InterPro" id="IPR010730">
    <property type="entry name" value="HET"/>
</dbReference>
<reference evidence="3" key="1">
    <citation type="journal article" date="2016" name="Genome Biol. Evol.">
        <title>Comparative 'omics' of the Fusarium fujikuroi species complex highlights differences in genetic potential and metabolite synthesis.</title>
        <authorList>
            <person name="Niehaus E.-M."/>
            <person name="Muensterkoetter M."/>
            <person name="Proctor R.H."/>
            <person name="Brown D.W."/>
            <person name="Sharon A."/>
            <person name="Idan Y."/>
            <person name="Oren-Young L."/>
            <person name="Sieber C.M."/>
            <person name="Novak O."/>
            <person name="Pencik A."/>
            <person name="Tarkowska D."/>
            <person name="Hromadova K."/>
            <person name="Freeman S."/>
            <person name="Maymon M."/>
            <person name="Elazar M."/>
            <person name="Youssef S.A."/>
            <person name="El-Shabrawy E.S.M."/>
            <person name="Shalaby A.B.A."/>
            <person name="Houterman P."/>
            <person name="Brock N.L."/>
            <person name="Burkhardt I."/>
            <person name="Tsavkelova E.A."/>
            <person name="Dickschat J.S."/>
            <person name="Galuszka P."/>
            <person name="Gueldener U."/>
            <person name="Tudzynski B."/>
        </authorList>
    </citation>
    <scope>NUCLEOTIDE SEQUENCE [LARGE SCALE GENOMIC DNA]</scope>
    <source>
        <strain evidence="3">ET1</strain>
    </source>
</reference>
<dbReference type="VEuPathDB" id="FungiDB:FPRO_04041"/>
<accession>A0A1L7W7T4</accession>